<dbReference type="PROSITE" id="PS00039">
    <property type="entry name" value="DEAD_ATP_HELICASE"/>
    <property type="match status" value="1"/>
</dbReference>
<feature type="binding site" evidence="16">
    <location>
        <position position="480"/>
    </location>
    <ligand>
        <name>L-glutamate</name>
        <dbReference type="ChEBI" id="CHEBI:29985"/>
    </ligand>
</feature>
<dbReference type="AlphaFoldDB" id="A8Y177"/>
<dbReference type="EMBL" id="HE600952">
    <property type="protein sequence ID" value="CAP38638.2"/>
    <property type="molecule type" value="Genomic_DNA"/>
</dbReference>
<keyword evidence="6 19" id="KW-1133">Transmembrane helix</keyword>
<feature type="binding site" evidence="16">
    <location>
        <position position="665"/>
    </location>
    <ligand>
        <name>L-glutamate</name>
        <dbReference type="ChEBI" id="CHEBI:29985"/>
    </ligand>
</feature>
<keyword evidence="5 20" id="KW-0732">Signal</keyword>
<dbReference type="HOGENOM" id="CLU_007257_1_1_1"/>
<gene>
    <name evidence="25" type="primary">glr-3</name>
    <name evidence="23" type="synonym">Cbr-glr-3</name>
    <name evidence="25" type="ORF">CBG21924</name>
    <name evidence="23" type="ORF">CBG_21924</name>
</gene>
<dbReference type="Gene3D" id="1.10.287.70">
    <property type="match status" value="1"/>
</dbReference>
<reference evidence="23 24" key="1">
    <citation type="journal article" date="2003" name="PLoS Biol.">
        <title>The genome sequence of Caenorhabditis briggsae: a platform for comparative genomics.</title>
        <authorList>
            <person name="Stein L.D."/>
            <person name="Bao Z."/>
            <person name="Blasiar D."/>
            <person name="Blumenthal T."/>
            <person name="Brent M.R."/>
            <person name="Chen N."/>
            <person name="Chinwalla A."/>
            <person name="Clarke L."/>
            <person name="Clee C."/>
            <person name="Coghlan A."/>
            <person name="Coulson A."/>
            <person name="D'Eustachio P."/>
            <person name="Fitch D.H."/>
            <person name="Fulton L.A."/>
            <person name="Fulton R.E."/>
            <person name="Griffiths-Jones S."/>
            <person name="Harris T.W."/>
            <person name="Hillier L.W."/>
            <person name="Kamath R."/>
            <person name="Kuwabara P.E."/>
            <person name="Mardis E.R."/>
            <person name="Marra M.A."/>
            <person name="Miner T.L."/>
            <person name="Minx P."/>
            <person name="Mullikin J.C."/>
            <person name="Plumb R.W."/>
            <person name="Rogers J."/>
            <person name="Schein J.E."/>
            <person name="Sohrmann M."/>
            <person name="Spieth J."/>
            <person name="Stajich J.E."/>
            <person name="Wei C."/>
            <person name="Willey D."/>
            <person name="Wilson R.K."/>
            <person name="Durbin R."/>
            <person name="Waterston R.H."/>
        </authorList>
    </citation>
    <scope>NUCLEOTIDE SEQUENCE [LARGE SCALE GENOMIC DNA]</scope>
    <source>
        <strain evidence="23 24">AF16</strain>
    </source>
</reference>
<dbReference type="FunFam" id="3.40.190.10:FF:000255">
    <property type="entry name" value="GLutamate Receptor family (AMPA)"/>
    <property type="match status" value="1"/>
</dbReference>
<evidence type="ECO:0000256" key="20">
    <source>
        <dbReference type="SAM" id="SignalP"/>
    </source>
</evidence>
<keyword evidence="4 19" id="KW-0812">Transmembrane</keyword>
<dbReference type="InterPro" id="IPR001828">
    <property type="entry name" value="ANF_lig-bd_rcpt"/>
</dbReference>
<feature type="signal peptide" evidence="20">
    <location>
        <begin position="1"/>
        <end position="19"/>
    </location>
</feature>
<feature type="binding site" evidence="16">
    <location>
        <position position="485"/>
    </location>
    <ligand>
        <name>L-glutamate</name>
        <dbReference type="ChEBI" id="CHEBI:29985"/>
    </ligand>
</feature>
<feature type="disulfide bond" evidence="18">
    <location>
        <begin position="61"/>
        <end position="305"/>
    </location>
</feature>
<evidence type="ECO:0000256" key="10">
    <source>
        <dbReference type="ARBA" id="ARBA00023170"/>
    </source>
</evidence>
<keyword evidence="9 19" id="KW-0472">Membrane</keyword>
<dbReference type="STRING" id="6238.A8Y177"/>
<dbReference type="GO" id="GO:0005886">
    <property type="term" value="C:plasma membrane"/>
    <property type="evidence" value="ECO:0000318"/>
    <property type="project" value="GO_Central"/>
</dbReference>
<evidence type="ECO:0000256" key="3">
    <source>
        <dbReference type="ARBA" id="ARBA00022475"/>
    </source>
</evidence>
<feature type="transmembrane region" description="Helical" evidence="19">
    <location>
        <begin position="613"/>
        <end position="634"/>
    </location>
</feature>
<feature type="transmembrane region" description="Helical" evidence="19">
    <location>
        <begin position="538"/>
        <end position="557"/>
    </location>
</feature>
<evidence type="ECO:0000313" key="25">
    <source>
        <dbReference type="WormBase" id="CBG21924"/>
    </source>
</evidence>
<feature type="site" description="Crucial to convey clamshell closure to channel opening" evidence="17">
    <location>
        <position position="643"/>
    </location>
</feature>
<feature type="chain" id="PRO_5002731271" evidence="20">
    <location>
        <begin position="20"/>
        <end position="946"/>
    </location>
</feature>
<keyword evidence="18" id="KW-1015">Disulfide bond</keyword>
<dbReference type="PRINTS" id="PR00177">
    <property type="entry name" value="NMDARECEPTOR"/>
</dbReference>
<dbReference type="InterPro" id="IPR001508">
    <property type="entry name" value="Iono_Glu_rcpt_met"/>
</dbReference>
<feature type="binding site" evidence="16">
    <location>
        <position position="664"/>
    </location>
    <ligand>
        <name>L-glutamate</name>
        <dbReference type="ChEBI" id="CHEBI:29985"/>
    </ligand>
</feature>
<feature type="transmembrane region" description="Helical" evidence="19">
    <location>
        <begin position="801"/>
        <end position="821"/>
    </location>
</feature>
<evidence type="ECO:0000256" key="5">
    <source>
        <dbReference type="ARBA" id="ARBA00022729"/>
    </source>
</evidence>
<evidence type="ECO:0000313" key="24">
    <source>
        <dbReference type="Proteomes" id="UP000008549"/>
    </source>
</evidence>
<dbReference type="FunCoup" id="A8Y177">
    <property type="interactions" value="6"/>
</dbReference>
<dbReference type="Pfam" id="PF01094">
    <property type="entry name" value="ANF_receptor"/>
    <property type="match status" value="1"/>
</dbReference>
<dbReference type="InterPro" id="IPR019594">
    <property type="entry name" value="Glu/Gly-bd"/>
</dbReference>
<keyword evidence="24" id="KW-1185">Reference proteome</keyword>
<dbReference type="FunFam" id="1.10.287.70:FF:000010">
    <property type="entry name" value="Putative glutamate receptor ionotropic kainate 1"/>
    <property type="match status" value="1"/>
</dbReference>
<evidence type="ECO:0000256" key="2">
    <source>
        <dbReference type="ARBA" id="ARBA00022448"/>
    </source>
</evidence>
<feature type="disulfide bond" evidence="18">
    <location>
        <begin position="724"/>
        <end position="787"/>
    </location>
</feature>
<evidence type="ECO:0000256" key="9">
    <source>
        <dbReference type="ARBA" id="ARBA00023136"/>
    </source>
</evidence>
<reference evidence="23 24" key="2">
    <citation type="journal article" date="2011" name="PLoS Genet.">
        <title>Caenorhabditis briggsae recombinant inbred line genotypes reveal inter-strain incompatibility and the evolution of recombination.</title>
        <authorList>
            <person name="Ross J.A."/>
            <person name="Koboldt D.C."/>
            <person name="Staisch J.E."/>
            <person name="Chamberlin H.M."/>
            <person name="Gupta B.P."/>
            <person name="Miller R.D."/>
            <person name="Baird S.E."/>
            <person name="Haag E.S."/>
        </authorList>
    </citation>
    <scope>NUCLEOTIDE SEQUENCE [LARGE SCALE GENOMIC DNA]</scope>
    <source>
        <strain evidence="23 24">AF16</strain>
    </source>
</reference>
<keyword evidence="2" id="KW-0813">Transport</keyword>
<dbReference type="Gene3D" id="3.40.190.10">
    <property type="entry name" value="Periplasmic binding protein-like II"/>
    <property type="match status" value="2"/>
</dbReference>
<evidence type="ECO:0000256" key="14">
    <source>
        <dbReference type="ARBA" id="ARBA00023303"/>
    </source>
</evidence>
<keyword evidence="7" id="KW-0770">Synapse</keyword>
<dbReference type="InterPro" id="IPR001320">
    <property type="entry name" value="Iontro_rcpt_C"/>
</dbReference>
<dbReference type="Pfam" id="PF10613">
    <property type="entry name" value="Lig_chan-Glu_bd"/>
    <property type="match status" value="1"/>
</dbReference>
<feature type="domain" description="Ionotropic glutamate receptor L-glutamate and glycine-binding" evidence="22">
    <location>
        <begin position="412"/>
        <end position="469"/>
    </location>
</feature>
<evidence type="ECO:0000256" key="19">
    <source>
        <dbReference type="SAM" id="Phobius"/>
    </source>
</evidence>
<feature type="domain" description="Ionotropic glutamate receptor C-terminal" evidence="21">
    <location>
        <begin position="402"/>
        <end position="775"/>
    </location>
</feature>
<evidence type="ECO:0000256" key="15">
    <source>
        <dbReference type="ARBA" id="ARBA00034104"/>
    </source>
</evidence>
<evidence type="ECO:0000256" key="4">
    <source>
        <dbReference type="ARBA" id="ARBA00022692"/>
    </source>
</evidence>
<dbReference type="GO" id="GO:0008066">
    <property type="term" value="F:glutamate receptor activity"/>
    <property type="evidence" value="ECO:0000318"/>
    <property type="project" value="GO_Central"/>
</dbReference>
<comment type="subcellular location">
    <subcellularLocation>
        <location evidence="15">Postsynaptic cell membrane</location>
        <topology evidence="15">Multi-pass membrane protein</topology>
    </subcellularLocation>
</comment>
<evidence type="ECO:0000256" key="8">
    <source>
        <dbReference type="ARBA" id="ARBA00023065"/>
    </source>
</evidence>
<dbReference type="InterPro" id="IPR028082">
    <property type="entry name" value="Peripla_BP_I"/>
</dbReference>
<dbReference type="InParanoid" id="A8Y177"/>
<feature type="transmembrane region" description="Helical" evidence="19">
    <location>
        <begin position="872"/>
        <end position="891"/>
    </location>
</feature>
<evidence type="ECO:0000256" key="16">
    <source>
        <dbReference type="PIRSR" id="PIRSR601508-1"/>
    </source>
</evidence>
<dbReference type="SMART" id="SM00079">
    <property type="entry name" value="PBPe"/>
    <property type="match status" value="1"/>
</dbReference>
<dbReference type="SMART" id="SM00918">
    <property type="entry name" value="Lig_chan-Glu_bd"/>
    <property type="match status" value="1"/>
</dbReference>
<keyword evidence="3" id="KW-1003">Cell membrane</keyword>
<accession>A8Y177</accession>
<organism evidence="23 24">
    <name type="scientific">Caenorhabditis briggsae</name>
    <dbReference type="NCBI Taxonomy" id="6238"/>
    <lineage>
        <taxon>Eukaryota</taxon>
        <taxon>Metazoa</taxon>
        <taxon>Ecdysozoa</taxon>
        <taxon>Nematoda</taxon>
        <taxon>Chromadorea</taxon>
        <taxon>Rhabditida</taxon>
        <taxon>Rhabditina</taxon>
        <taxon>Rhabditomorpha</taxon>
        <taxon>Rhabditoidea</taxon>
        <taxon>Rhabditidae</taxon>
        <taxon>Peloderinae</taxon>
        <taxon>Caenorhabditis</taxon>
    </lineage>
</organism>
<keyword evidence="10" id="KW-0675">Receptor</keyword>
<dbReference type="eggNOG" id="KOG1052">
    <property type="taxonomic scope" value="Eukaryota"/>
</dbReference>
<dbReference type="SUPFAM" id="SSF53822">
    <property type="entry name" value="Periplasmic binding protein-like I"/>
    <property type="match status" value="1"/>
</dbReference>
<keyword evidence="14" id="KW-0407">Ion channel</keyword>
<evidence type="ECO:0000256" key="7">
    <source>
        <dbReference type="ARBA" id="ARBA00023018"/>
    </source>
</evidence>
<evidence type="ECO:0000256" key="17">
    <source>
        <dbReference type="PIRSR" id="PIRSR601508-2"/>
    </source>
</evidence>
<evidence type="ECO:0000256" key="1">
    <source>
        <dbReference type="ARBA" id="ARBA00008685"/>
    </source>
</evidence>
<dbReference type="FunFam" id="3.40.190.10:FF:000060">
    <property type="entry name" value="Glutamate receptor ionotropic, kainate 1"/>
    <property type="match status" value="1"/>
</dbReference>
<proteinExistence type="inferred from homology"/>
<dbReference type="WormBase" id="CBG21924">
    <property type="protein sequence ID" value="CBP39215"/>
    <property type="gene ID" value="WBGene00040593"/>
    <property type="gene designation" value="Cbr-glr-3"/>
</dbReference>
<comment type="similarity">
    <text evidence="1">Belongs to the glutamate-gated ion channel (TC 1.A.10.1) family.</text>
</comment>
<feature type="binding site" evidence="16">
    <location>
        <position position="712"/>
    </location>
    <ligand>
        <name>L-glutamate</name>
        <dbReference type="ChEBI" id="CHEBI:29985"/>
    </ligand>
</feature>
<protein>
    <submittedName>
        <fullName evidence="23">Protein CBR-GLR-3</fullName>
    </submittedName>
</protein>
<dbReference type="GO" id="GO:0035249">
    <property type="term" value="P:synaptic transmission, glutamatergic"/>
    <property type="evidence" value="ECO:0000318"/>
    <property type="project" value="GO_Central"/>
</dbReference>
<keyword evidence="12" id="KW-0628">Postsynaptic cell membrane</keyword>
<dbReference type="Gene3D" id="3.40.50.2300">
    <property type="match status" value="2"/>
</dbReference>
<dbReference type="InterPro" id="IPR015683">
    <property type="entry name" value="Ionotropic_Glu_rcpt"/>
</dbReference>
<dbReference type="SUPFAM" id="SSF53850">
    <property type="entry name" value="Periplasmic binding protein-like II"/>
    <property type="match status" value="1"/>
</dbReference>
<dbReference type="GO" id="GO:0050804">
    <property type="term" value="P:modulation of chemical synaptic transmission"/>
    <property type="evidence" value="ECO:0000318"/>
    <property type="project" value="GO_Central"/>
</dbReference>
<evidence type="ECO:0000256" key="12">
    <source>
        <dbReference type="ARBA" id="ARBA00023257"/>
    </source>
</evidence>
<dbReference type="GO" id="GO:0098839">
    <property type="term" value="C:postsynaptic density membrane"/>
    <property type="evidence" value="ECO:0000318"/>
    <property type="project" value="GO_Central"/>
</dbReference>
<keyword evidence="8" id="KW-0406">Ion transport</keyword>
<dbReference type="Proteomes" id="UP000008549">
    <property type="component" value="Unassembled WGS sequence"/>
</dbReference>
<evidence type="ECO:0000259" key="22">
    <source>
        <dbReference type="SMART" id="SM00918"/>
    </source>
</evidence>
<evidence type="ECO:0000256" key="18">
    <source>
        <dbReference type="PIRSR" id="PIRSR601508-3"/>
    </source>
</evidence>
<evidence type="ECO:0000256" key="6">
    <source>
        <dbReference type="ARBA" id="ARBA00022989"/>
    </source>
</evidence>
<evidence type="ECO:0000313" key="23">
    <source>
        <dbReference type="EMBL" id="CAP38638.2"/>
    </source>
</evidence>
<dbReference type="PANTHER" id="PTHR18966">
    <property type="entry name" value="IONOTROPIC GLUTAMATE RECEPTOR"/>
    <property type="match status" value="1"/>
</dbReference>
<evidence type="ECO:0000256" key="11">
    <source>
        <dbReference type="ARBA" id="ARBA00023180"/>
    </source>
</evidence>
<evidence type="ECO:0000256" key="13">
    <source>
        <dbReference type="ARBA" id="ARBA00023286"/>
    </source>
</evidence>
<dbReference type="Pfam" id="PF00060">
    <property type="entry name" value="Lig_chan"/>
    <property type="match status" value="1"/>
</dbReference>
<name>A8Y177_CAEBR</name>
<dbReference type="InterPro" id="IPR000629">
    <property type="entry name" value="RNA-helicase_DEAD-box_CS"/>
</dbReference>
<keyword evidence="11" id="KW-0325">Glycoprotein</keyword>
<sequence length="946" mass="107996">MRILQFLSILWLPIGVSNAYKIAVPANLIDEINPVLEFVDFRVQVIPYETKPLWRIKQEICNCLALGASAVILPEQYEGHMAAAAIVQSIADNTNVPCVSLHLSPPTRPSTHLHPHLNAKSLAVAAFIKREKWKDVVVVFDEADELLEVTDMITAGHFDPDSFSSQLVRLKHGDDYGNELKHIKNKLDRYRIVINIPLPRALHFLEQAANMSMCGVLYHYVVMDMDLVTVDLDSIRGIEDCNITSFGVHDVNSEFIEDVRQEIVHKSSIRLPKKGVPYTTSIWIDTLRLLIRSMKSIHIWEEPRCGETWKAGSDIKKKFFETPLSGISGDLHWAPSGERSNYTLHVYRRKLSEFVNQTFKISAEISAYQKFAEWSSRTRRIASSEAVVIANSTEKLTLEGKHLKISVYLEAPFVMMTSNGSYEGYCIDLLHKIANILKFTFTIQKVRDNAYGSKESNGKWSGMVGELQRGDADLAVASLTISYGRSEVIDFTVPYMHLGISILFKVSRKFDFENWRFQKPRITDSDWFKFMDPLSTQVWIMTFASYFVVSVAIWIIAKISPYEQFERDEDNGQYKPVDNQFSLRNSFWFTVCSLMQQGSELCPRAASTRLLTAIWWFFALILISSYTANLAAVLTTRRMETPIENADDLAGQTKIKYGTLGRGSTMSFFNESKIETYERMWQLMSSSPGLFVQSSKEGIARVKSSDYAYLMESSMLEYAVERDCELMQIGGLIDQKGYGIGLPKGSPYRELISTAILRLQEKTELTELKEKWWKVSSNRMTDKSVVCEQPKRKDQDDGESIGGIFILLVVGLVLTAILVIFELITTRKPSPAQSQVIRHVNGTLRTLKLHISKTRVPRKNTVNQKNRSSTLYATYKFLVQALVFLIVFYFLKKRIKTNKIERRLRLLERKHECEWILLEPAHALSKFKAMQALSAETVEKSELALY</sequence>
<keyword evidence="13" id="KW-1071">Ligand-gated ion channel</keyword>
<evidence type="ECO:0000259" key="21">
    <source>
        <dbReference type="SMART" id="SM00079"/>
    </source>
</evidence>
<dbReference type="OMA" id="CKEMRGF"/>
<dbReference type="GO" id="GO:1904315">
    <property type="term" value="F:transmitter-gated monoatomic ion channel activity involved in regulation of postsynaptic membrane potential"/>
    <property type="evidence" value="ECO:0000318"/>
    <property type="project" value="GO_Central"/>
</dbReference>